<dbReference type="Pfam" id="PF13560">
    <property type="entry name" value="HTH_31"/>
    <property type="match status" value="1"/>
</dbReference>
<accession>A0A543JGD2</accession>
<dbReference type="InterPro" id="IPR043917">
    <property type="entry name" value="DUF5753"/>
</dbReference>
<evidence type="ECO:0000313" key="2">
    <source>
        <dbReference type="EMBL" id="TQM81897.1"/>
    </source>
</evidence>
<dbReference type="EMBL" id="VFPP01000001">
    <property type="protein sequence ID" value="TQM81897.1"/>
    <property type="molecule type" value="Genomic_DNA"/>
</dbReference>
<dbReference type="GO" id="GO:0003677">
    <property type="term" value="F:DNA binding"/>
    <property type="evidence" value="ECO:0007669"/>
    <property type="project" value="InterPro"/>
</dbReference>
<reference evidence="2 3" key="1">
    <citation type="submission" date="2019-06" db="EMBL/GenBank/DDBJ databases">
        <title>Sequencing the genomes of 1000 actinobacteria strains.</title>
        <authorList>
            <person name="Klenk H.-P."/>
        </authorList>
    </citation>
    <scope>NUCLEOTIDE SEQUENCE [LARGE SCALE GENOMIC DNA]</scope>
    <source>
        <strain evidence="2 3">DSM 45456</strain>
    </source>
</reference>
<sequence>MTRNEPTHRMRRLGETLRELRKRAGMSQQEAADRLNYNHRKISRIEKGQRPDYHGMRAMLDQYGVPVSEWDRYMDLYAWSLEKGWWTKYDIGDHGYISLEHDALRMRTFELAYVPGLLQLESYIRQITAAARVQRSRKSIDNQVTVRLRRQERLCGDDPLVLHAVVAEPALAKADRRQLTHIIERGRLPNVTVQVLLDSVGSHDGDNGAFTVLDLAGKERRSVLYVEHAAGSLHIENPAEVRIATLTFTHLSKLALPPHESAEWIEALAAER</sequence>
<proteinExistence type="predicted"/>
<dbReference type="Gene3D" id="1.10.260.40">
    <property type="entry name" value="lambda repressor-like DNA-binding domains"/>
    <property type="match status" value="1"/>
</dbReference>
<dbReference type="CDD" id="cd00093">
    <property type="entry name" value="HTH_XRE"/>
    <property type="match status" value="1"/>
</dbReference>
<gene>
    <name evidence="2" type="ORF">FHX81_4284</name>
</gene>
<dbReference type="Pfam" id="PF19054">
    <property type="entry name" value="DUF5753"/>
    <property type="match status" value="1"/>
</dbReference>
<dbReference type="InterPro" id="IPR010982">
    <property type="entry name" value="Lambda_DNA-bd_dom_sf"/>
</dbReference>
<dbReference type="PROSITE" id="PS50943">
    <property type="entry name" value="HTH_CROC1"/>
    <property type="match status" value="1"/>
</dbReference>
<dbReference type="SUPFAM" id="SSF47413">
    <property type="entry name" value="lambda repressor-like DNA-binding domains"/>
    <property type="match status" value="1"/>
</dbReference>
<organism evidence="2 3">
    <name type="scientific">Saccharothrix saharensis</name>
    <dbReference type="NCBI Taxonomy" id="571190"/>
    <lineage>
        <taxon>Bacteria</taxon>
        <taxon>Bacillati</taxon>
        <taxon>Actinomycetota</taxon>
        <taxon>Actinomycetes</taxon>
        <taxon>Pseudonocardiales</taxon>
        <taxon>Pseudonocardiaceae</taxon>
        <taxon>Saccharothrix</taxon>
    </lineage>
</organism>
<feature type="domain" description="HTH cro/C1-type" evidence="1">
    <location>
        <begin position="17"/>
        <end position="70"/>
    </location>
</feature>
<dbReference type="SMART" id="SM00530">
    <property type="entry name" value="HTH_XRE"/>
    <property type="match status" value="1"/>
</dbReference>
<dbReference type="InterPro" id="IPR001387">
    <property type="entry name" value="Cro/C1-type_HTH"/>
</dbReference>
<protein>
    <submittedName>
        <fullName evidence="2">Helix-turn-helix protein</fullName>
    </submittedName>
</protein>
<evidence type="ECO:0000313" key="3">
    <source>
        <dbReference type="Proteomes" id="UP000316628"/>
    </source>
</evidence>
<dbReference type="Proteomes" id="UP000316628">
    <property type="component" value="Unassembled WGS sequence"/>
</dbReference>
<keyword evidence="3" id="KW-1185">Reference proteome</keyword>
<evidence type="ECO:0000259" key="1">
    <source>
        <dbReference type="PROSITE" id="PS50943"/>
    </source>
</evidence>
<name>A0A543JGD2_9PSEU</name>
<dbReference type="AlphaFoldDB" id="A0A543JGD2"/>
<comment type="caution">
    <text evidence="2">The sequence shown here is derived from an EMBL/GenBank/DDBJ whole genome shotgun (WGS) entry which is preliminary data.</text>
</comment>